<dbReference type="EnsemblPlants" id="OB0063G10010.1">
    <property type="protein sequence ID" value="OB0063G10010.1"/>
    <property type="gene ID" value="OB0063G10010"/>
</dbReference>
<accession>J3KUK7</accession>
<evidence type="ECO:0000313" key="3">
    <source>
        <dbReference type="EnsemblPlants" id="OB0063G10010.1"/>
    </source>
</evidence>
<organism evidence="3">
    <name type="scientific">Oryza brachyantha</name>
    <name type="common">malo sina</name>
    <dbReference type="NCBI Taxonomy" id="4533"/>
    <lineage>
        <taxon>Eukaryota</taxon>
        <taxon>Viridiplantae</taxon>
        <taxon>Streptophyta</taxon>
        <taxon>Embryophyta</taxon>
        <taxon>Tracheophyta</taxon>
        <taxon>Spermatophyta</taxon>
        <taxon>Magnoliopsida</taxon>
        <taxon>Liliopsida</taxon>
        <taxon>Poales</taxon>
        <taxon>Poaceae</taxon>
        <taxon>BOP clade</taxon>
        <taxon>Oryzoideae</taxon>
        <taxon>Oryzeae</taxon>
        <taxon>Oryzinae</taxon>
        <taxon>Oryza</taxon>
    </lineage>
</organism>
<feature type="compositionally biased region" description="Polar residues" evidence="2">
    <location>
        <begin position="36"/>
        <end position="45"/>
    </location>
</feature>
<feature type="region of interest" description="Disordered" evidence="2">
    <location>
        <begin position="91"/>
        <end position="175"/>
    </location>
</feature>
<evidence type="ECO:0000256" key="2">
    <source>
        <dbReference type="SAM" id="MobiDB-lite"/>
    </source>
</evidence>
<dbReference type="AlphaFoldDB" id="J3KUK7"/>
<proteinExistence type="predicted"/>
<protein>
    <submittedName>
        <fullName evidence="3">Uncharacterized protein</fullName>
    </submittedName>
</protein>
<keyword evidence="4" id="KW-1185">Reference proteome</keyword>
<feature type="compositionally biased region" description="Polar residues" evidence="2">
    <location>
        <begin position="151"/>
        <end position="164"/>
    </location>
</feature>
<evidence type="ECO:0000256" key="1">
    <source>
        <dbReference type="SAM" id="Coils"/>
    </source>
</evidence>
<feature type="region of interest" description="Disordered" evidence="2">
    <location>
        <begin position="1"/>
        <end position="50"/>
    </location>
</feature>
<feature type="compositionally biased region" description="Low complexity" evidence="2">
    <location>
        <begin position="101"/>
        <end position="110"/>
    </location>
</feature>
<feature type="coiled-coil region" evidence="1">
    <location>
        <begin position="306"/>
        <end position="340"/>
    </location>
</feature>
<dbReference type="Proteomes" id="UP000006038">
    <property type="component" value="Unassembled WGS sequence"/>
</dbReference>
<keyword evidence="1" id="KW-0175">Coiled coil</keyword>
<reference evidence="3" key="1">
    <citation type="submission" date="2015-06" db="UniProtKB">
        <authorList>
            <consortium name="EnsemblPlants"/>
        </authorList>
    </citation>
    <scope>IDENTIFICATION</scope>
</reference>
<sequence length="441" mass="46663">MGNGETRNLACPYSTYPGKGRRDGVWTGNRGVTKASPASGSTKAQEGTARLGVKEGVKPEVCLAYFFPHQSKCQSLSQKVVPKVESYNQPDTLLRSSDIDPASPASSGPALRPDPAPTSVPMTSSPAGMALTSHGHAPDAAPTEAAVPESPTDTSVGGSPTGTFRATDPESAVAGSTMEAALPEEPGPVILTEHGQPGQYPFLTLPCPPQAPLQITWVTEGRTHGITLNPSDDAWDIAQIESYIEHSVKLMKAVKARSAAKSEALRSLGPDFQALALIRRDRDEILERAKVMEYQAATLGEQKKANTQLQAECSRLLAMKAELEAERSQLSATKVALESECTRLKKGKDAATSELVGPSSINVDNVINKLEEVPTAHGTELRETAKLASSHVLAIVKSLYPRVEVDAVCDGLTTDCDEETAMKLANEAQGAAESIADLMGL</sequence>
<dbReference type="HOGENOM" id="CLU_621710_0_0_1"/>
<dbReference type="Gramene" id="OB0063G10010.1">
    <property type="protein sequence ID" value="OB0063G10010.1"/>
    <property type="gene ID" value="OB0063G10010"/>
</dbReference>
<evidence type="ECO:0000313" key="4">
    <source>
        <dbReference type="Proteomes" id="UP000006038"/>
    </source>
</evidence>
<name>J3KUK7_ORYBR</name>